<accession>A0AAN8DQH7</accession>
<name>A0AAN8DQH7_CHAGU</name>
<proteinExistence type="predicted"/>
<feature type="chain" id="PRO_5043021908" evidence="2">
    <location>
        <begin position="26"/>
        <end position="141"/>
    </location>
</feature>
<evidence type="ECO:0000256" key="2">
    <source>
        <dbReference type="SAM" id="SignalP"/>
    </source>
</evidence>
<dbReference type="EMBL" id="JAURVH010001518">
    <property type="protein sequence ID" value="KAK5927386.1"/>
    <property type="molecule type" value="Genomic_DNA"/>
</dbReference>
<feature type="region of interest" description="Disordered" evidence="1">
    <location>
        <begin position="42"/>
        <end position="72"/>
    </location>
</feature>
<evidence type="ECO:0000313" key="4">
    <source>
        <dbReference type="Proteomes" id="UP001331515"/>
    </source>
</evidence>
<sequence>MADCIRVPLLLLLLCIISSLHPIQCQNSPVLVKVPANPELNAPPPPGTPVERLPVAEKIPGGGASLPRKRSSTGWKLSEEGVCQEDLARLCPKHSWNNNLAVLECLQDKKEVRCCLLAGTGCCVFGEIAWVCLGGKNQLAC</sequence>
<protein>
    <submittedName>
        <fullName evidence="3">Uncharacterized protein</fullName>
    </submittedName>
</protein>
<gene>
    <name evidence="3" type="ORF">CgunFtcFv8_012549</name>
</gene>
<evidence type="ECO:0000256" key="1">
    <source>
        <dbReference type="SAM" id="MobiDB-lite"/>
    </source>
</evidence>
<organism evidence="3 4">
    <name type="scientific">Champsocephalus gunnari</name>
    <name type="common">Mackerel icefish</name>
    <dbReference type="NCBI Taxonomy" id="52237"/>
    <lineage>
        <taxon>Eukaryota</taxon>
        <taxon>Metazoa</taxon>
        <taxon>Chordata</taxon>
        <taxon>Craniata</taxon>
        <taxon>Vertebrata</taxon>
        <taxon>Euteleostomi</taxon>
        <taxon>Actinopterygii</taxon>
        <taxon>Neopterygii</taxon>
        <taxon>Teleostei</taxon>
        <taxon>Neoteleostei</taxon>
        <taxon>Acanthomorphata</taxon>
        <taxon>Eupercaria</taxon>
        <taxon>Perciformes</taxon>
        <taxon>Notothenioidei</taxon>
        <taxon>Channichthyidae</taxon>
        <taxon>Champsocephalus</taxon>
    </lineage>
</organism>
<feature type="signal peptide" evidence="2">
    <location>
        <begin position="1"/>
        <end position="25"/>
    </location>
</feature>
<keyword evidence="2" id="KW-0732">Signal</keyword>
<dbReference type="Proteomes" id="UP001331515">
    <property type="component" value="Unassembled WGS sequence"/>
</dbReference>
<keyword evidence="4" id="KW-1185">Reference proteome</keyword>
<dbReference type="AlphaFoldDB" id="A0AAN8DQH7"/>
<reference evidence="3 4" key="1">
    <citation type="journal article" date="2023" name="Mol. Biol. Evol.">
        <title>Genomics of Secondarily Temperate Adaptation in the Only Non-Antarctic Icefish.</title>
        <authorList>
            <person name="Rivera-Colon A.G."/>
            <person name="Rayamajhi N."/>
            <person name="Minhas B.F."/>
            <person name="Madrigal G."/>
            <person name="Bilyk K.T."/>
            <person name="Yoon V."/>
            <person name="Hune M."/>
            <person name="Gregory S."/>
            <person name="Cheng C.H.C."/>
            <person name="Catchen J.M."/>
        </authorList>
    </citation>
    <scope>NUCLEOTIDE SEQUENCE [LARGE SCALE GENOMIC DNA]</scope>
    <source>
        <tissue evidence="3">White muscle</tissue>
    </source>
</reference>
<comment type="caution">
    <text evidence="3">The sequence shown here is derived from an EMBL/GenBank/DDBJ whole genome shotgun (WGS) entry which is preliminary data.</text>
</comment>
<evidence type="ECO:0000313" key="3">
    <source>
        <dbReference type="EMBL" id="KAK5927386.1"/>
    </source>
</evidence>